<comment type="similarity">
    <text evidence="2">Belongs to the MotB family.</text>
</comment>
<evidence type="ECO:0000256" key="5">
    <source>
        <dbReference type="ARBA" id="ARBA00022989"/>
    </source>
</evidence>
<dbReference type="InterPro" id="IPR050330">
    <property type="entry name" value="Bact_OuterMem_StrucFunc"/>
</dbReference>
<evidence type="ECO:0000256" key="1">
    <source>
        <dbReference type="ARBA" id="ARBA00004162"/>
    </source>
</evidence>
<keyword evidence="7" id="KW-0282">Flagellum</keyword>
<dbReference type="PANTHER" id="PTHR30329:SF21">
    <property type="entry name" value="LIPOPROTEIN YIAD-RELATED"/>
    <property type="match status" value="1"/>
</dbReference>
<keyword evidence="7" id="KW-0966">Cell projection</keyword>
<keyword evidence="4" id="KW-0812">Transmembrane</keyword>
<dbReference type="CDD" id="cd07185">
    <property type="entry name" value="OmpA_C-like"/>
    <property type="match status" value="1"/>
</dbReference>
<gene>
    <name evidence="7" type="ORF">C0V82_03065</name>
</gene>
<dbReference type="Pfam" id="PF00691">
    <property type="entry name" value="OmpA"/>
    <property type="match status" value="1"/>
</dbReference>
<dbReference type="OrthoDB" id="7348512at2"/>
<evidence type="ECO:0000256" key="4">
    <source>
        <dbReference type="ARBA" id="ARBA00022692"/>
    </source>
</evidence>
<dbReference type="SUPFAM" id="SSF103088">
    <property type="entry name" value="OmpA-like"/>
    <property type="match status" value="1"/>
</dbReference>
<organism evidence="7 8">
    <name type="scientific">Niveispirillum cyanobacteriorum</name>
    <dbReference type="NCBI Taxonomy" id="1612173"/>
    <lineage>
        <taxon>Bacteria</taxon>
        <taxon>Pseudomonadati</taxon>
        <taxon>Pseudomonadota</taxon>
        <taxon>Alphaproteobacteria</taxon>
        <taxon>Rhodospirillales</taxon>
        <taxon>Azospirillaceae</taxon>
        <taxon>Niveispirillum</taxon>
    </lineage>
</organism>
<protein>
    <submittedName>
        <fullName evidence="7">Flagellar motor protein MotB</fullName>
    </submittedName>
</protein>
<name>A0A2K9N8C5_9PROT</name>
<dbReference type="EMBL" id="CP025611">
    <property type="protein sequence ID" value="AUN29334.1"/>
    <property type="molecule type" value="Genomic_DNA"/>
</dbReference>
<comment type="subcellular location">
    <subcellularLocation>
        <location evidence="1">Cell membrane</location>
        <topology evidence="1">Single-pass membrane protein</topology>
    </subcellularLocation>
</comment>
<reference evidence="7 8" key="1">
    <citation type="submission" date="2017-12" db="EMBL/GenBank/DDBJ databases">
        <title>Genomes of bacteria within cyanobacterial aggregates.</title>
        <authorList>
            <person name="Cai H."/>
        </authorList>
    </citation>
    <scope>NUCLEOTIDE SEQUENCE [LARGE SCALE GENOMIC DNA]</scope>
    <source>
        <strain evidence="7 8">TH16</strain>
    </source>
</reference>
<evidence type="ECO:0000256" key="3">
    <source>
        <dbReference type="ARBA" id="ARBA00022475"/>
    </source>
</evidence>
<dbReference type="PANTHER" id="PTHR30329">
    <property type="entry name" value="STATOR ELEMENT OF FLAGELLAR MOTOR COMPLEX"/>
    <property type="match status" value="1"/>
</dbReference>
<dbReference type="RefSeq" id="WP_102111072.1">
    <property type="nucleotide sequence ID" value="NZ_BMGN01000004.1"/>
</dbReference>
<keyword evidence="8" id="KW-1185">Reference proteome</keyword>
<dbReference type="AlphaFoldDB" id="A0A2K9N8C5"/>
<keyword evidence="3" id="KW-1003">Cell membrane</keyword>
<dbReference type="Proteomes" id="UP000234752">
    <property type="component" value="Chromosome eg_1"/>
</dbReference>
<sequence>MRPQAHFSPFSFAKPDTPAGKAWLVTFTDLICLLLTFFVMLYAMSDPDPARYKALAAGVPGAKPDQVGQERPEAAFSAASLDRGKAIDLGYLGRVFESQMARNPELADVRINRIDGTLILSLPSDLLFAPGDATLSEGGRKALFVMGGVAANVGNAMDVVGHADASPTGRRWPSNWELSLARAQAVADALREAGYLRDITVRGHGDGQSGGEVKADARRVDLVVREHGVTP</sequence>
<dbReference type="InterPro" id="IPR036737">
    <property type="entry name" value="OmpA-like_sf"/>
</dbReference>
<keyword evidence="7" id="KW-0969">Cilium</keyword>
<dbReference type="InterPro" id="IPR025713">
    <property type="entry name" value="MotB-like_N_dom"/>
</dbReference>
<evidence type="ECO:0000256" key="6">
    <source>
        <dbReference type="ARBA" id="ARBA00023136"/>
    </source>
</evidence>
<dbReference type="PROSITE" id="PS51123">
    <property type="entry name" value="OMPA_2"/>
    <property type="match status" value="1"/>
</dbReference>
<dbReference type="InterPro" id="IPR006665">
    <property type="entry name" value="OmpA-like"/>
</dbReference>
<keyword evidence="6" id="KW-0472">Membrane</keyword>
<dbReference type="Pfam" id="PF13677">
    <property type="entry name" value="MotB_plug"/>
    <property type="match status" value="1"/>
</dbReference>
<evidence type="ECO:0000313" key="7">
    <source>
        <dbReference type="EMBL" id="AUN29334.1"/>
    </source>
</evidence>
<evidence type="ECO:0000313" key="8">
    <source>
        <dbReference type="Proteomes" id="UP000234752"/>
    </source>
</evidence>
<keyword evidence="5" id="KW-1133">Transmembrane helix</keyword>
<accession>A0A2K9N8C5</accession>
<proteinExistence type="inferred from homology"/>
<dbReference type="Gene3D" id="3.30.1330.60">
    <property type="entry name" value="OmpA-like domain"/>
    <property type="match status" value="1"/>
</dbReference>
<evidence type="ECO:0000256" key="2">
    <source>
        <dbReference type="ARBA" id="ARBA00008914"/>
    </source>
</evidence>
<dbReference type="GO" id="GO:0005886">
    <property type="term" value="C:plasma membrane"/>
    <property type="evidence" value="ECO:0007669"/>
    <property type="project" value="UniProtKB-SubCell"/>
</dbReference>
<dbReference type="KEGG" id="ncb:C0V82_03065"/>